<dbReference type="Gene3D" id="3.40.50.1820">
    <property type="entry name" value="alpha/beta hydrolase"/>
    <property type="match status" value="1"/>
</dbReference>
<dbReference type="InterPro" id="IPR036388">
    <property type="entry name" value="WH-like_DNA-bd_sf"/>
</dbReference>
<dbReference type="Gene3D" id="1.10.10.10">
    <property type="entry name" value="Winged helix-like DNA-binding domain superfamily/Winged helix DNA-binding domain"/>
    <property type="match status" value="1"/>
</dbReference>
<dbReference type="SMART" id="SM00421">
    <property type="entry name" value="HTH_LUXR"/>
    <property type="match status" value="1"/>
</dbReference>
<keyword evidence="1 3" id="KW-0378">Hydrolase</keyword>
<dbReference type="Pfam" id="PF00196">
    <property type="entry name" value="GerE"/>
    <property type="match status" value="1"/>
</dbReference>
<comment type="caution">
    <text evidence="3">The sequence shown here is derived from an EMBL/GenBank/DDBJ whole genome shotgun (WGS) entry which is preliminary data.</text>
</comment>
<dbReference type="CDD" id="cd06170">
    <property type="entry name" value="LuxR_C_like"/>
    <property type="match status" value="1"/>
</dbReference>
<dbReference type="InterPro" id="IPR029058">
    <property type="entry name" value="AB_hydrolase_fold"/>
</dbReference>
<dbReference type="PANTHER" id="PTHR43798">
    <property type="entry name" value="MONOACYLGLYCEROL LIPASE"/>
    <property type="match status" value="1"/>
</dbReference>
<dbReference type="EMBL" id="JBHSWG010000010">
    <property type="protein sequence ID" value="MFC6763389.1"/>
    <property type="molecule type" value="Genomic_DNA"/>
</dbReference>
<dbReference type="GO" id="GO:0016787">
    <property type="term" value="F:hydrolase activity"/>
    <property type="evidence" value="ECO:0007669"/>
    <property type="project" value="UniProtKB-KW"/>
</dbReference>
<sequence length="363" mass="40673">MLLLISENECCIQHWSPKISFVTAADGTRIAVAEIGNGPTILKTGNWLSHVGQDEENPIWRHWLNELSLHHRLIRYDLRGCGLSDRDVEDVSFDAWLSDLEAVADTIEGPVTLLGLSQGCALSIAFAHRHPEKVKRLVLLGAYAQGMLARGENTNARLEADTLANLIQLGWGKDLPAFNQVFTHLFVPSGTPEQHVWWRRLERESTSPETAQRILEVLHKIDISEDAKNLKVPTLIFHAKNDARIPFDEGRKLATAIENAQFVALDSSNHILLENEPAWEVFRSTFRMFMPETDTRQSIHTDYQLTKAEGEVIALVAKGMANPEIASILGKSEKTVRNQITVALDKVGVRSRSELIVKLLSDR</sequence>
<keyword evidence="4" id="KW-1185">Reference proteome</keyword>
<accession>A0ABW2BD18</accession>
<dbReference type="Proteomes" id="UP001596353">
    <property type="component" value="Unassembled WGS sequence"/>
</dbReference>
<dbReference type="PROSITE" id="PS50043">
    <property type="entry name" value="HTH_LUXR_2"/>
    <property type="match status" value="1"/>
</dbReference>
<dbReference type="Pfam" id="PF00561">
    <property type="entry name" value="Abhydrolase_1"/>
    <property type="match status" value="1"/>
</dbReference>
<evidence type="ECO:0000259" key="2">
    <source>
        <dbReference type="PROSITE" id="PS50043"/>
    </source>
</evidence>
<evidence type="ECO:0000313" key="3">
    <source>
        <dbReference type="EMBL" id="MFC6763389.1"/>
    </source>
</evidence>
<proteinExistence type="predicted"/>
<organism evidence="3 4">
    <name type="scientific">Sulfitobacter porphyrae</name>
    <dbReference type="NCBI Taxonomy" id="1246864"/>
    <lineage>
        <taxon>Bacteria</taxon>
        <taxon>Pseudomonadati</taxon>
        <taxon>Pseudomonadota</taxon>
        <taxon>Alphaproteobacteria</taxon>
        <taxon>Rhodobacterales</taxon>
        <taxon>Roseobacteraceae</taxon>
        <taxon>Sulfitobacter</taxon>
    </lineage>
</organism>
<dbReference type="InterPro" id="IPR000792">
    <property type="entry name" value="Tscrpt_reg_LuxR_C"/>
</dbReference>
<dbReference type="InterPro" id="IPR016032">
    <property type="entry name" value="Sig_transdc_resp-reg_C-effctor"/>
</dbReference>
<dbReference type="PANTHER" id="PTHR43798:SF31">
    <property type="entry name" value="AB HYDROLASE SUPERFAMILY PROTEIN YCLE"/>
    <property type="match status" value="1"/>
</dbReference>
<evidence type="ECO:0000313" key="4">
    <source>
        <dbReference type="Proteomes" id="UP001596353"/>
    </source>
</evidence>
<name>A0ABW2BD18_9RHOB</name>
<dbReference type="SUPFAM" id="SSF46894">
    <property type="entry name" value="C-terminal effector domain of the bipartite response regulators"/>
    <property type="match status" value="1"/>
</dbReference>
<feature type="domain" description="HTH luxR-type" evidence="2">
    <location>
        <begin position="298"/>
        <end position="363"/>
    </location>
</feature>
<gene>
    <name evidence="3" type="ORF">ACFQFQ_33290</name>
</gene>
<dbReference type="PRINTS" id="PR00111">
    <property type="entry name" value="ABHYDROLASE"/>
</dbReference>
<dbReference type="SUPFAM" id="SSF53474">
    <property type="entry name" value="alpha/beta-Hydrolases"/>
    <property type="match status" value="1"/>
</dbReference>
<dbReference type="InterPro" id="IPR000073">
    <property type="entry name" value="AB_hydrolase_1"/>
</dbReference>
<dbReference type="InterPro" id="IPR050266">
    <property type="entry name" value="AB_hydrolase_sf"/>
</dbReference>
<evidence type="ECO:0000256" key="1">
    <source>
        <dbReference type="ARBA" id="ARBA00022801"/>
    </source>
</evidence>
<dbReference type="PRINTS" id="PR00038">
    <property type="entry name" value="HTHLUXR"/>
</dbReference>
<protein>
    <submittedName>
        <fullName evidence="3">Alpha/beta fold hydrolase</fullName>
    </submittedName>
</protein>
<reference evidence="4" key="1">
    <citation type="journal article" date="2019" name="Int. J. Syst. Evol. Microbiol.">
        <title>The Global Catalogue of Microorganisms (GCM) 10K type strain sequencing project: providing services to taxonomists for standard genome sequencing and annotation.</title>
        <authorList>
            <consortium name="The Broad Institute Genomics Platform"/>
            <consortium name="The Broad Institute Genome Sequencing Center for Infectious Disease"/>
            <person name="Wu L."/>
            <person name="Ma J."/>
        </authorList>
    </citation>
    <scope>NUCLEOTIDE SEQUENCE [LARGE SCALE GENOMIC DNA]</scope>
    <source>
        <strain evidence="4">CCUG 66188</strain>
    </source>
</reference>